<sequence>MVNISKLLKQGLDFERRHRSTSFLFIYIVDGWTTRSSIPVNWCALCQLQHVWPWPIPYRSLLRLKAMNRLALPSSNPIAPTRRRLLQLPRTIFCSLEDKVRQILENQAEGRRGIFLSEKLSSRYNLQNTIHPPPLSLSLILICP</sequence>
<organism evidence="1 2">
    <name type="scientific">Puccinia graminis f. sp. tritici</name>
    <dbReference type="NCBI Taxonomy" id="56615"/>
    <lineage>
        <taxon>Eukaryota</taxon>
        <taxon>Fungi</taxon>
        <taxon>Dikarya</taxon>
        <taxon>Basidiomycota</taxon>
        <taxon>Pucciniomycotina</taxon>
        <taxon>Pucciniomycetes</taxon>
        <taxon>Pucciniales</taxon>
        <taxon>Pucciniaceae</taxon>
        <taxon>Puccinia</taxon>
    </lineage>
</organism>
<proteinExistence type="predicted"/>
<comment type="caution">
    <text evidence="1">The sequence shown here is derived from an EMBL/GenBank/DDBJ whole genome shotgun (WGS) entry which is preliminary data.</text>
</comment>
<name>A0A5B0S4V7_PUCGR</name>
<evidence type="ECO:0000313" key="1">
    <source>
        <dbReference type="EMBL" id="KAA1133161.1"/>
    </source>
</evidence>
<gene>
    <name evidence="1" type="ORF">PGTUg99_022566</name>
</gene>
<reference evidence="1 2" key="1">
    <citation type="submission" date="2019-05" db="EMBL/GenBank/DDBJ databases">
        <title>Emergence of the Ug99 lineage of the wheat stem rust pathogen through somatic hybridization.</title>
        <authorList>
            <person name="Li F."/>
            <person name="Upadhyaya N.M."/>
            <person name="Sperschneider J."/>
            <person name="Matny O."/>
            <person name="Nguyen-Phuc H."/>
            <person name="Mago R."/>
            <person name="Raley C."/>
            <person name="Miller M.E."/>
            <person name="Silverstein K.A.T."/>
            <person name="Henningsen E."/>
            <person name="Hirsch C.D."/>
            <person name="Visser B."/>
            <person name="Pretorius Z.A."/>
            <person name="Steffenson B.J."/>
            <person name="Schwessinger B."/>
            <person name="Dodds P.N."/>
            <person name="Figueroa M."/>
        </authorList>
    </citation>
    <scope>NUCLEOTIDE SEQUENCE [LARGE SCALE GENOMIC DNA]</scope>
    <source>
        <strain evidence="1 2">Ug99</strain>
    </source>
</reference>
<protein>
    <submittedName>
        <fullName evidence="1">Uncharacterized protein</fullName>
    </submittedName>
</protein>
<dbReference type="AlphaFoldDB" id="A0A5B0S4V7"/>
<accession>A0A5B0S4V7</accession>
<dbReference type="Proteomes" id="UP000325313">
    <property type="component" value="Unassembled WGS sequence"/>
</dbReference>
<dbReference type="EMBL" id="VDEP01000073">
    <property type="protein sequence ID" value="KAA1133161.1"/>
    <property type="molecule type" value="Genomic_DNA"/>
</dbReference>
<evidence type="ECO:0000313" key="2">
    <source>
        <dbReference type="Proteomes" id="UP000325313"/>
    </source>
</evidence>